<feature type="transmembrane region" description="Helical" evidence="2">
    <location>
        <begin position="126"/>
        <end position="145"/>
    </location>
</feature>
<feature type="transmembrane region" description="Helical" evidence="2">
    <location>
        <begin position="69"/>
        <end position="90"/>
    </location>
</feature>
<dbReference type="EMBL" id="SZYE01000009">
    <property type="protein sequence ID" value="TKR27012.1"/>
    <property type="molecule type" value="Genomic_DNA"/>
</dbReference>
<evidence type="ECO:0000313" key="3">
    <source>
        <dbReference type="EMBL" id="TKR27012.1"/>
    </source>
</evidence>
<dbReference type="AlphaFoldDB" id="A0A7Z8K1N3"/>
<reference evidence="3 4" key="1">
    <citation type="submission" date="2019-05" db="EMBL/GenBank/DDBJ databases">
        <title>Genome sequence of Cellulomonas hominis strain CS1.</title>
        <authorList>
            <person name="Belmont J."/>
            <person name="Maclea K.S."/>
        </authorList>
    </citation>
    <scope>NUCLEOTIDE SEQUENCE [LARGE SCALE GENOMIC DNA]</scope>
    <source>
        <strain evidence="3 4">CS1</strain>
    </source>
</reference>
<evidence type="ECO:0000313" key="4">
    <source>
        <dbReference type="Proteomes" id="UP000308121"/>
    </source>
</evidence>
<feature type="transmembrane region" description="Helical" evidence="2">
    <location>
        <begin position="44"/>
        <end position="62"/>
    </location>
</feature>
<dbReference type="OrthoDB" id="5187110at2"/>
<comment type="caution">
    <text evidence="3">The sequence shown here is derived from an EMBL/GenBank/DDBJ whole genome shotgun (WGS) entry which is preliminary data.</text>
</comment>
<feature type="region of interest" description="Disordered" evidence="1">
    <location>
        <begin position="1"/>
        <end position="27"/>
    </location>
</feature>
<keyword evidence="2" id="KW-0812">Transmembrane</keyword>
<keyword evidence="2" id="KW-1133">Transmembrane helix</keyword>
<dbReference type="Proteomes" id="UP000308121">
    <property type="component" value="Unassembled WGS sequence"/>
</dbReference>
<sequence>MVDREDVGSWLEGPPVGDGNAPSGSRLGLPATGSGSLAPLGRRLIALLIDWFACLAIANVFLPADAQQLGTLAVFAVENVLLVGTVGGTLGHRLLGIRVRRVRPPALVARPDARPADAGPDAPPNLLLALVRTVLLCLVIPAVVWDADGRGLHDRSAGTAIVRR</sequence>
<name>A0A7Z8K1N3_9CELL</name>
<protein>
    <submittedName>
        <fullName evidence="3">RDD family protein</fullName>
    </submittedName>
</protein>
<dbReference type="RefSeq" id="WP_154728192.1">
    <property type="nucleotide sequence ID" value="NZ_SZYE01000009.1"/>
</dbReference>
<accession>A0A7Z8K1N3</accession>
<evidence type="ECO:0000256" key="2">
    <source>
        <dbReference type="SAM" id="Phobius"/>
    </source>
</evidence>
<organism evidence="3 4">
    <name type="scientific">Cellulomonas hominis</name>
    <dbReference type="NCBI Taxonomy" id="156981"/>
    <lineage>
        <taxon>Bacteria</taxon>
        <taxon>Bacillati</taxon>
        <taxon>Actinomycetota</taxon>
        <taxon>Actinomycetes</taxon>
        <taxon>Micrococcales</taxon>
        <taxon>Cellulomonadaceae</taxon>
        <taxon>Cellulomonas</taxon>
    </lineage>
</organism>
<proteinExistence type="predicted"/>
<gene>
    <name evidence="3" type="ORF">FA014_02785</name>
</gene>
<keyword evidence="2" id="KW-0472">Membrane</keyword>
<evidence type="ECO:0000256" key="1">
    <source>
        <dbReference type="SAM" id="MobiDB-lite"/>
    </source>
</evidence>